<evidence type="ECO:0000313" key="2">
    <source>
        <dbReference type="Proteomes" id="UP000887013"/>
    </source>
</evidence>
<sequence>MERVDSEKRMQVGKKIPQKALTELDRNMIMAPEVSCVGTTRTKKGGETTKELIIHQQVFSIDRSELGGVDFNQKNSERKGTLLFQLAERRSKSESDRFLNKILIAKGMVNDSEQESVV</sequence>
<reference evidence="1" key="1">
    <citation type="submission" date="2020-08" db="EMBL/GenBank/DDBJ databases">
        <title>Multicomponent nature underlies the extraordinary mechanical properties of spider dragline silk.</title>
        <authorList>
            <person name="Kono N."/>
            <person name="Nakamura H."/>
            <person name="Mori M."/>
            <person name="Yoshida Y."/>
            <person name="Ohtoshi R."/>
            <person name="Malay A.D."/>
            <person name="Moran D.A.P."/>
            <person name="Tomita M."/>
            <person name="Numata K."/>
            <person name="Arakawa K."/>
        </authorList>
    </citation>
    <scope>NUCLEOTIDE SEQUENCE</scope>
</reference>
<proteinExistence type="predicted"/>
<comment type="caution">
    <text evidence="1">The sequence shown here is derived from an EMBL/GenBank/DDBJ whole genome shotgun (WGS) entry which is preliminary data.</text>
</comment>
<dbReference type="AlphaFoldDB" id="A0A8X6TRA5"/>
<dbReference type="EMBL" id="BMAW01015219">
    <property type="protein sequence ID" value="GFT42610.1"/>
    <property type="molecule type" value="Genomic_DNA"/>
</dbReference>
<dbReference type="Proteomes" id="UP000887013">
    <property type="component" value="Unassembled WGS sequence"/>
</dbReference>
<evidence type="ECO:0000313" key="1">
    <source>
        <dbReference type="EMBL" id="GFT42610.1"/>
    </source>
</evidence>
<protein>
    <submittedName>
        <fullName evidence="1">Uncharacterized protein</fullName>
    </submittedName>
</protein>
<gene>
    <name evidence="1" type="ORF">NPIL_152331</name>
</gene>
<keyword evidence="2" id="KW-1185">Reference proteome</keyword>
<accession>A0A8X6TRA5</accession>
<name>A0A8X6TRA5_NEPPI</name>
<organism evidence="1 2">
    <name type="scientific">Nephila pilipes</name>
    <name type="common">Giant wood spider</name>
    <name type="synonym">Nephila maculata</name>
    <dbReference type="NCBI Taxonomy" id="299642"/>
    <lineage>
        <taxon>Eukaryota</taxon>
        <taxon>Metazoa</taxon>
        <taxon>Ecdysozoa</taxon>
        <taxon>Arthropoda</taxon>
        <taxon>Chelicerata</taxon>
        <taxon>Arachnida</taxon>
        <taxon>Araneae</taxon>
        <taxon>Araneomorphae</taxon>
        <taxon>Entelegynae</taxon>
        <taxon>Araneoidea</taxon>
        <taxon>Nephilidae</taxon>
        <taxon>Nephila</taxon>
    </lineage>
</organism>